<feature type="binding site" evidence="4">
    <location>
        <position position="51"/>
    </location>
    <ligand>
        <name>Mg(2+)</name>
        <dbReference type="ChEBI" id="CHEBI:18420"/>
    </ligand>
</feature>
<dbReference type="InterPro" id="IPR023214">
    <property type="entry name" value="HAD_sf"/>
</dbReference>
<feature type="active site" description="Proton donor" evidence="2">
    <location>
        <position position="53"/>
    </location>
</feature>
<dbReference type="PANTHER" id="PTHR19288">
    <property type="entry name" value="4-NITROPHENYLPHOSPHATASE-RELATED"/>
    <property type="match status" value="1"/>
</dbReference>
<proteinExistence type="inferred from homology"/>
<dbReference type="Pfam" id="PF13344">
    <property type="entry name" value="Hydrolase_6"/>
    <property type="match status" value="1"/>
</dbReference>
<dbReference type="PIRSF" id="PIRSF000915">
    <property type="entry name" value="PGP-type_phosphatase"/>
    <property type="match status" value="1"/>
</dbReference>
<evidence type="ECO:0000256" key="2">
    <source>
        <dbReference type="PIRSR" id="PIRSR000915-1"/>
    </source>
</evidence>
<comment type="similarity">
    <text evidence="1">Belongs to the HAD-like hydrolase superfamily.</text>
</comment>
<evidence type="ECO:0000256" key="3">
    <source>
        <dbReference type="PIRSR" id="PIRSR000915-2"/>
    </source>
</evidence>
<reference evidence="5" key="1">
    <citation type="journal article" date="2014" name="BMC Genomics">
        <title>Characterizing the developmental transcriptome of the oriental fruit fly, Bactrocera dorsalis (Diptera: Tephritidae) through comparative genomic analysis with Drosophila melanogaster utilizing modENCODE datasets.</title>
        <authorList>
            <person name="Geib S.M."/>
            <person name="Calla B."/>
            <person name="Hall B."/>
            <person name="Hou S."/>
            <person name="Manoukis N.C."/>
        </authorList>
    </citation>
    <scope>NUCLEOTIDE SEQUENCE</scope>
    <source>
        <strain evidence="5">Punador</strain>
    </source>
</reference>
<feature type="binding site" evidence="4">
    <location>
        <position position="270"/>
    </location>
    <ligand>
        <name>Mg(2+)</name>
        <dbReference type="ChEBI" id="CHEBI:18420"/>
    </ligand>
</feature>
<dbReference type="SUPFAM" id="SSF56784">
    <property type="entry name" value="HAD-like"/>
    <property type="match status" value="1"/>
</dbReference>
<dbReference type="InterPro" id="IPR036412">
    <property type="entry name" value="HAD-like_sf"/>
</dbReference>
<keyword evidence="1" id="KW-0378">Hydrolase</keyword>
<name>A0A034VM13_BACDO</name>
<protein>
    <submittedName>
        <fullName evidence="5">Pyridoxal phosphate phosphatase</fullName>
    </submittedName>
</protein>
<dbReference type="AlphaFoldDB" id="A0A034VM13"/>
<keyword evidence="4" id="KW-0479">Metal-binding</keyword>
<dbReference type="Gene3D" id="3.40.50.1000">
    <property type="entry name" value="HAD superfamily/HAD-like"/>
    <property type="match status" value="2"/>
</dbReference>
<dbReference type="NCBIfam" id="TIGR01460">
    <property type="entry name" value="HAD-SF-IIA"/>
    <property type="match status" value="1"/>
</dbReference>
<evidence type="ECO:0000256" key="1">
    <source>
        <dbReference type="PIRNR" id="PIRNR000915"/>
    </source>
</evidence>
<dbReference type="PANTHER" id="PTHR19288:SF4">
    <property type="entry name" value="RE04130P-RELATED"/>
    <property type="match status" value="1"/>
</dbReference>
<dbReference type="GO" id="GO:0016791">
    <property type="term" value="F:phosphatase activity"/>
    <property type="evidence" value="ECO:0007669"/>
    <property type="project" value="TreeGrafter"/>
</dbReference>
<dbReference type="Pfam" id="PF13242">
    <property type="entry name" value="Hydrolase_like"/>
    <property type="match status" value="1"/>
</dbReference>
<evidence type="ECO:0000256" key="4">
    <source>
        <dbReference type="PIRSR" id="PIRSR000915-3"/>
    </source>
</evidence>
<accession>A0A034VM13</accession>
<dbReference type="EMBL" id="GAKP01015433">
    <property type="protein sequence ID" value="JAC43519.1"/>
    <property type="molecule type" value="Transcribed_RNA"/>
</dbReference>
<comment type="cofactor">
    <cofactor evidence="4">
        <name>Mg(2+)</name>
        <dbReference type="ChEBI" id="CHEBI:18420"/>
    </cofactor>
    <text evidence="4">Divalent metal ions. Mg(2+) is the most effective.</text>
</comment>
<evidence type="ECO:0000313" key="5">
    <source>
        <dbReference type="EMBL" id="JAC43519.1"/>
    </source>
</evidence>
<sequence>MEHKVNSEKSSSELISELEYPKNPNAIKYLNELTLKQKQDFFDSFDLILCDCDGVIWQTLHELLPGSPEAIDYLKRQGKEVIYVTNNSIIPIGMQLKKFERFGIEVKKHEIVHPAQTICDHLKSIQFDGLIFCLTSEAFKSQLREAGFDVVDELVGYVETLDDLRAVINSDDPVKAVIIDVDFNLTASKLMRAHGYLKNNPECLFIGGAADTLITIGGKDVIGPGPYISVLENTTKRKALILGKPGVALRDFIMEQHKIKNASRCLFIGDSIVTDIRFAKVCGFQTLLVLTGTTTPEDLKSKLTETDTPDYISERLGDLNGFLS</sequence>
<dbReference type="FunFam" id="3.40.50.1000:FF:000170">
    <property type="entry name" value="4-nitrophenylphosphatase"/>
    <property type="match status" value="1"/>
</dbReference>
<feature type="active site" description="Nucleophile" evidence="2">
    <location>
        <position position="51"/>
    </location>
</feature>
<dbReference type="GO" id="GO:0005737">
    <property type="term" value="C:cytoplasm"/>
    <property type="evidence" value="ECO:0007669"/>
    <property type="project" value="TreeGrafter"/>
</dbReference>
<keyword evidence="4" id="KW-0460">Magnesium</keyword>
<feature type="binding site" evidence="4">
    <location>
        <position position="53"/>
    </location>
    <ligand>
        <name>Mg(2+)</name>
        <dbReference type="ChEBI" id="CHEBI:18420"/>
    </ligand>
</feature>
<dbReference type="InterPro" id="IPR006357">
    <property type="entry name" value="HAD-SF_hydro_IIA"/>
</dbReference>
<organism evidence="5">
    <name type="scientific">Bactrocera dorsalis</name>
    <name type="common">Oriental fruit fly</name>
    <name type="synonym">Dacus dorsalis</name>
    <dbReference type="NCBI Taxonomy" id="27457"/>
    <lineage>
        <taxon>Eukaryota</taxon>
        <taxon>Metazoa</taxon>
        <taxon>Ecdysozoa</taxon>
        <taxon>Arthropoda</taxon>
        <taxon>Hexapoda</taxon>
        <taxon>Insecta</taxon>
        <taxon>Pterygota</taxon>
        <taxon>Neoptera</taxon>
        <taxon>Endopterygota</taxon>
        <taxon>Diptera</taxon>
        <taxon>Brachycera</taxon>
        <taxon>Muscomorpha</taxon>
        <taxon>Tephritoidea</taxon>
        <taxon>Tephritidae</taxon>
        <taxon>Bactrocera</taxon>
        <taxon>Bactrocera</taxon>
    </lineage>
</organism>
<dbReference type="GO" id="GO:0046872">
    <property type="term" value="F:metal ion binding"/>
    <property type="evidence" value="ECO:0007669"/>
    <property type="project" value="UniProtKB-KW"/>
</dbReference>
<feature type="binding site" evidence="3">
    <location>
        <position position="244"/>
    </location>
    <ligand>
        <name>substrate</name>
    </ligand>
</feature>
<gene>
    <name evidence="5" type="primary">PLPP</name>
</gene>
<dbReference type="OrthoDB" id="413953at2759"/>